<dbReference type="PhylomeDB" id="B6QD00"/>
<dbReference type="VEuPathDB" id="FungiDB:PMAA_086790"/>
<proteinExistence type="predicted"/>
<feature type="region of interest" description="Disordered" evidence="2">
    <location>
        <begin position="36"/>
        <end position="58"/>
    </location>
</feature>
<keyword evidence="1" id="KW-0175">Coiled coil</keyword>
<organism evidence="3 4">
    <name type="scientific">Talaromyces marneffei (strain ATCC 18224 / CBS 334.59 / QM 7333)</name>
    <name type="common">Penicillium marneffei</name>
    <dbReference type="NCBI Taxonomy" id="441960"/>
    <lineage>
        <taxon>Eukaryota</taxon>
        <taxon>Fungi</taxon>
        <taxon>Dikarya</taxon>
        <taxon>Ascomycota</taxon>
        <taxon>Pezizomycotina</taxon>
        <taxon>Eurotiomycetes</taxon>
        <taxon>Eurotiomycetidae</taxon>
        <taxon>Eurotiales</taxon>
        <taxon>Trichocomaceae</taxon>
        <taxon>Talaromyces</taxon>
        <taxon>Talaromyces sect. Talaromyces</taxon>
    </lineage>
</organism>
<evidence type="ECO:0000313" key="4">
    <source>
        <dbReference type="Proteomes" id="UP000001294"/>
    </source>
</evidence>
<reference evidence="4" key="1">
    <citation type="journal article" date="2015" name="Genome Announc.">
        <title>Genome sequence of the AIDS-associated pathogen Penicillium marneffei (ATCC18224) and its near taxonomic relative Talaromyces stipitatus (ATCC10500).</title>
        <authorList>
            <person name="Nierman W.C."/>
            <person name="Fedorova-Abrams N.D."/>
            <person name="Andrianopoulos A."/>
        </authorList>
    </citation>
    <scope>NUCLEOTIDE SEQUENCE [LARGE SCALE GENOMIC DNA]</scope>
    <source>
        <strain evidence="4">ATCC 18224 / CBS 334.59 / QM 7333</strain>
    </source>
</reference>
<protein>
    <submittedName>
        <fullName evidence="3">Uncharacterized protein</fullName>
    </submittedName>
</protein>
<dbReference type="HOGENOM" id="CLU_1111703_0_0_1"/>
<name>B6QD00_TALMQ</name>
<sequence>MAIECWLDIRRLRSKVKDLQEQLRIAKQEAAEARIQQAQIQTPAQTNNHSTPSLHSLPDAVTHLAGDTEHSPGPTLSEVWRGLRDIGTRTGELYYGPILSLYFLARVNHYLTSEAFNQPLGDIRLNSCLAAIDYESYSQQQPQWDTPGYAEDLTRVQEEYYLNLLWQTFHCLYPILSESEFTSYYTSLWSSSDGSSTRKPSPLVDVLLALCMQFGNVFLFGEYNGGREPSEVTRPKENVQMTGHIYYQRV</sequence>
<evidence type="ECO:0000256" key="2">
    <source>
        <dbReference type="SAM" id="MobiDB-lite"/>
    </source>
</evidence>
<dbReference type="EMBL" id="DS995901">
    <property type="protein sequence ID" value="EEA24698.1"/>
    <property type="molecule type" value="Genomic_DNA"/>
</dbReference>
<keyword evidence="4" id="KW-1185">Reference proteome</keyword>
<dbReference type="AlphaFoldDB" id="B6QD00"/>
<feature type="compositionally biased region" description="Low complexity" evidence="2">
    <location>
        <begin position="36"/>
        <end position="48"/>
    </location>
</feature>
<evidence type="ECO:0000313" key="3">
    <source>
        <dbReference type="EMBL" id="EEA24698.1"/>
    </source>
</evidence>
<gene>
    <name evidence="3" type="ORF">PMAA_086790</name>
</gene>
<accession>B6QD00</accession>
<evidence type="ECO:0000256" key="1">
    <source>
        <dbReference type="SAM" id="Coils"/>
    </source>
</evidence>
<dbReference type="Proteomes" id="UP000001294">
    <property type="component" value="Unassembled WGS sequence"/>
</dbReference>
<feature type="coiled-coil region" evidence="1">
    <location>
        <begin position="9"/>
        <end position="36"/>
    </location>
</feature>